<keyword evidence="4" id="KW-0460">Magnesium</keyword>
<feature type="transmembrane region" description="Helical" evidence="11">
    <location>
        <begin position="928"/>
        <end position="949"/>
    </location>
</feature>
<dbReference type="VEuPathDB" id="CryptoDB:Cvel_31348"/>
<gene>
    <name evidence="12" type="ORF">Cvel_31348.t2.CR1</name>
</gene>
<keyword evidence="3 11" id="KW-0812">Transmembrane</keyword>
<feature type="compositionally biased region" description="Basic and acidic residues" evidence="10">
    <location>
        <begin position="843"/>
        <end position="855"/>
    </location>
</feature>
<dbReference type="InterPro" id="IPR039204">
    <property type="entry name" value="MRS2-like"/>
</dbReference>
<comment type="subcellular location">
    <subcellularLocation>
        <location evidence="1">Membrane</location>
        <topology evidence="1">Multi-pass membrane protein</topology>
    </subcellularLocation>
</comment>
<reference evidence="12" key="1">
    <citation type="submission" date="2014-11" db="EMBL/GenBank/DDBJ databases">
        <title>Molecular phylogeny of cliff fern family Woodsiaceae with morphological implications.</title>
        <authorList>
            <person name="Shao Y.-Z."/>
            <person name="Wei R."/>
            <person name="Zhang X.-C."/>
        </authorList>
    </citation>
    <scope>NUCLEOTIDE SEQUENCE</scope>
</reference>
<feature type="region of interest" description="Disordered" evidence="10">
    <location>
        <begin position="116"/>
        <end position="139"/>
    </location>
</feature>
<keyword evidence="8 11" id="KW-0472">Membrane</keyword>
<feature type="region of interest" description="Disordered" evidence="10">
    <location>
        <begin position="414"/>
        <end position="651"/>
    </location>
</feature>
<keyword evidence="2" id="KW-0813">Transport</keyword>
<feature type="coiled-coil region" evidence="9">
    <location>
        <begin position="884"/>
        <end position="911"/>
    </location>
</feature>
<proteinExistence type="predicted"/>
<evidence type="ECO:0000256" key="5">
    <source>
        <dbReference type="ARBA" id="ARBA00022946"/>
    </source>
</evidence>
<evidence type="ECO:0000256" key="11">
    <source>
        <dbReference type="SAM" id="Phobius"/>
    </source>
</evidence>
<evidence type="ECO:0000256" key="1">
    <source>
        <dbReference type="ARBA" id="ARBA00004141"/>
    </source>
</evidence>
<feature type="region of interest" description="Disordered" evidence="10">
    <location>
        <begin position="321"/>
        <end position="375"/>
    </location>
</feature>
<accession>A0A0K6S9P3</accession>
<feature type="compositionally biased region" description="Basic and acidic residues" evidence="10">
    <location>
        <begin position="20"/>
        <end position="39"/>
    </location>
</feature>
<evidence type="ECO:0000256" key="9">
    <source>
        <dbReference type="SAM" id="Coils"/>
    </source>
</evidence>
<keyword evidence="7" id="KW-0406">Ion transport</keyword>
<feature type="compositionally biased region" description="Basic and acidic residues" evidence="10">
    <location>
        <begin position="587"/>
        <end position="600"/>
    </location>
</feature>
<dbReference type="GO" id="GO:0016020">
    <property type="term" value="C:membrane"/>
    <property type="evidence" value="ECO:0007669"/>
    <property type="project" value="UniProtKB-SubCell"/>
</dbReference>
<feature type="region of interest" description="Disordered" evidence="10">
    <location>
        <begin position="20"/>
        <end position="68"/>
    </location>
</feature>
<feature type="compositionally biased region" description="Acidic residues" evidence="10">
    <location>
        <begin position="500"/>
        <end position="509"/>
    </location>
</feature>
<dbReference type="Gene3D" id="1.20.58.340">
    <property type="entry name" value="Magnesium transport protein CorA, transmembrane region"/>
    <property type="match status" value="2"/>
</dbReference>
<feature type="region of interest" description="Disordered" evidence="10">
    <location>
        <begin position="251"/>
        <end position="289"/>
    </location>
</feature>
<feature type="compositionally biased region" description="Gly residues" evidence="10">
    <location>
        <begin position="129"/>
        <end position="138"/>
    </location>
</feature>
<evidence type="ECO:0000256" key="8">
    <source>
        <dbReference type="ARBA" id="ARBA00023136"/>
    </source>
</evidence>
<dbReference type="EMBL" id="CDMZ01003793">
    <property type="protein sequence ID" value="CUC10378.1"/>
    <property type="molecule type" value="Genomic_DNA"/>
</dbReference>
<organism evidence="12">
    <name type="scientific">Chromera velia CCMP2878</name>
    <dbReference type="NCBI Taxonomy" id="1169474"/>
    <lineage>
        <taxon>Eukaryota</taxon>
        <taxon>Sar</taxon>
        <taxon>Alveolata</taxon>
        <taxon>Colpodellida</taxon>
        <taxon>Chromeraceae</taxon>
        <taxon>Chromera</taxon>
    </lineage>
</organism>
<dbReference type="AlphaFoldDB" id="A0A0K6S9P3"/>
<evidence type="ECO:0000256" key="4">
    <source>
        <dbReference type="ARBA" id="ARBA00022842"/>
    </source>
</evidence>
<keyword evidence="6 11" id="KW-1133">Transmembrane helix</keyword>
<evidence type="ECO:0000256" key="2">
    <source>
        <dbReference type="ARBA" id="ARBA00022448"/>
    </source>
</evidence>
<evidence type="ECO:0008006" key="13">
    <source>
        <dbReference type="Google" id="ProtNLM"/>
    </source>
</evidence>
<protein>
    <recommendedName>
        <fullName evidence="13">Magnesium transporter</fullName>
    </recommendedName>
</protein>
<keyword evidence="5" id="KW-0809">Transit peptide</keyword>
<keyword evidence="9" id="KW-0175">Coiled coil</keyword>
<dbReference type="PANTHER" id="PTHR13890:SF0">
    <property type="entry name" value="MAGNESIUM TRANSPORTER MRS2 HOMOLOG, MITOCHONDRIAL"/>
    <property type="match status" value="1"/>
</dbReference>
<dbReference type="PANTHER" id="PTHR13890">
    <property type="entry name" value="RNA SPLICING PROTEIN MRS2, MITOCHONDRIAL"/>
    <property type="match status" value="1"/>
</dbReference>
<evidence type="ECO:0000313" key="12">
    <source>
        <dbReference type="EMBL" id="CUC10378.1"/>
    </source>
</evidence>
<feature type="transmembrane region" description="Helical" evidence="11">
    <location>
        <begin position="961"/>
        <end position="984"/>
    </location>
</feature>
<dbReference type="Gene3D" id="2.40.128.330">
    <property type="match status" value="1"/>
</dbReference>
<feature type="compositionally biased region" description="Basic and acidic residues" evidence="10">
    <location>
        <begin position="518"/>
        <end position="531"/>
    </location>
</feature>
<feature type="region of interest" description="Disordered" evidence="10">
    <location>
        <begin position="833"/>
        <end position="857"/>
    </location>
</feature>
<feature type="compositionally biased region" description="Polar residues" evidence="10">
    <location>
        <begin position="352"/>
        <end position="362"/>
    </location>
</feature>
<evidence type="ECO:0000256" key="7">
    <source>
        <dbReference type="ARBA" id="ARBA00023065"/>
    </source>
</evidence>
<evidence type="ECO:0000256" key="6">
    <source>
        <dbReference type="ARBA" id="ARBA00022989"/>
    </source>
</evidence>
<evidence type="ECO:0000256" key="10">
    <source>
        <dbReference type="SAM" id="MobiDB-lite"/>
    </source>
</evidence>
<feature type="compositionally biased region" description="Polar residues" evidence="10">
    <location>
        <begin position="47"/>
        <end position="59"/>
    </location>
</feature>
<dbReference type="GO" id="GO:0015095">
    <property type="term" value="F:magnesium ion transmembrane transporter activity"/>
    <property type="evidence" value="ECO:0007669"/>
    <property type="project" value="TreeGrafter"/>
</dbReference>
<sequence length="989" mass="107288">MAMFRRHTWKIAEDLLPARNRDKERHSSLDTDRDKERDGTLGAHRQTPVSRSRLPSSPGQGAIPDPNPVAFAASQNRAVRKHVLIEIAHGGHILHEWQVGDIVRYVQSLQPETRAVSSWRAHAQSPSQSGGGRKGTGRGAVSVSTSYFAQAGSGRLTYRDIRQVCSDGNQQPSIEVRRHCIVLCLQPVTALIFFDRVLILVHEELGLDELITQLAPLTIYADARRISLENSVLTQPGDLGTSPPQLFRAKSTRERQASGLPPVSPPFILNPQKNPAAPGRSPKQTTQTGASTILEHAGRSASKKPEEAFGDTGVGVSEEVEEVAGAQGVAPPEAGALSRPSPSPEMFRPSRLRTTTPASSPSVAGALLHPLTDPRRPSALTLTAAGGQQVHLDMEALKETLPDDVFAGTMLVQHEHEAQQQQEEEERERDGESVPPSPLSDFAPLPSAFMAIVGDGSGHGGENGWAAVDGVGVSREGGEGGTSPPVCSRSEPDLGRQSEQEEVGEEEGCGLEALGKAAGKEEGMGDEEKVNGRRTPTGDSDRRPNTKRRLSLPDTRGVSRPSHSMVFGGRGLHGLKESVKRRLGLKGTEKGKERDIERASVKWKKGGKGKGESPPSAYPGGGKGKGRASPHTLTQRVSDRKRTSVAASRPAAVGPPPGLFFEFAALECLMSAAFKATRMAVEPLEAKATGVARKLKSRSPSTVDLENLHMLKFELAGIVSRVAGYDKAIDELLLDPESLSNMELTKRYGEALAERAHQEQLEALGETEIREEGVRNGAEREREVLKRAEEEKEGGLRSGFGLGREGERWRKKDRVRSPQVLGVPPVSSMQIMQRDSSVSLSKEGVRERSNRRESTVGRTMQQAMQQQGLQVPFQQPDPDLEILLEFFDQEVDELKERLRRIEQSIVHTEQLITLKLAVVRNRVVTADLVMSIVMTGLSAGAVASGIFGMNLENAYEESHSAFTTVSGLILFIFLASVLLGAYIARRINL</sequence>
<name>A0A0K6S9P3_9ALVE</name>
<feature type="compositionally biased region" description="Basic and acidic residues" evidence="10">
    <location>
        <begin position="490"/>
        <end position="499"/>
    </location>
</feature>
<evidence type="ECO:0000256" key="3">
    <source>
        <dbReference type="ARBA" id="ARBA00022692"/>
    </source>
</evidence>